<keyword evidence="2" id="KW-0645">Protease</keyword>
<comment type="cofactor">
    <cofactor evidence="9">
        <name>Zn(2+)</name>
        <dbReference type="ChEBI" id="CHEBI:29105"/>
    </cofactor>
    <text evidence="9">Binds 2 Zn(2+) ions per subunit.</text>
</comment>
<feature type="binding site" evidence="9">
    <location>
        <position position="329"/>
    </location>
    <ligand>
        <name>Ca(2+)</name>
        <dbReference type="ChEBI" id="CHEBI:29108"/>
        <label>4</label>
    </ligand>
</feature>
<evidence type="ECO:0000256" key="10">
    <source>
        <dbReference type="PIRSR" id="PIRSR621190-5"/>
    </source>
</evidence>
<dbReference type="GO" id="GO:0004222">
    <property type="term" value="F:metalloendopeptidase activity"/>
    <property type="evidence" value="ECO:0007669"/>
    <property type="project" value="InterPro"/>
</dbReference>
<sequence length="490" mass="56208">MGRGAINKYLVRYGHLINKPDVRKLSQKLNLTAVNTTETPYTADEISTGIKSLQNSLGIKVTGELNEDTLKIMQAPRCAMSDKGPTKPFQVNVHHRSRRYAVYHRTRAGTYKIFRWTKKYITWQIHKPWTGSMSKAKQEEIFEKAFKIWEYASPLKFDKGTTTSGSWPDIDVEFYIGNHNDAQQFDGPGGKLGHAFLPGTSKAGDIHMDAEEKWTETFLYNVAVHEIGHSLGLGHSWYDDSVMYSAYTRTNPITSLHQDDQDGVSKIYGECRTKIDAVIYLANGDLYFIRKDLVWKYDSTADYVYTGFPKKINDEFPSISGPKIPSDLDCASRYVNEQNSIDFFFVKGDQVYIYDVIGKKITVKTTAGFWPSRGKVPGIPKEVPVAVSITKFPVGTWIFKGDYAWKYDDYPKREIRSGFPKNITTSQWNGLPKDVDDGFFDQNNYMFYFFKDTQYYESTFVAALRPKTKPYVLPRGYIHQKWKGICSDKY</sequence>
<dbReference type="InterPro" id="IPR033739">
    <property type="entry name" value="M10A_MMP"/>
</dbReference>
<feature type="short sequence motif" description="Cysteine switch" evidence="10">
    <location>
        <begin position="76"/>
        <end position="93"/>
    </location>
</feature>
<feature type="binding site" evidence="9">
    <location>
        <position position="194"/>
    </location>
    <ligand>
        <name>Zn(2+)</name>
        <dbReference type="ChEBI" id="CHEBI:29105"/>
        <label>1</label>
    </ligand>
</feature>
<feature type="binding site" evidence="8">
    <location>
        <position position="225"/>
    </location>
    <ligand>
        <name>Zn(2+)</name>
        <dbReference type="ChEBI" id="CHEBI:29105"/>
        <label>2</label>
        <note>catalytic</note>
    </ligand>
</feature>
<dbReference type="InterPro" id="IPR036375">
    <property type="entry name" value="Hemopexin-like_dom_sf"/>
</dbReference>
<dbReference type="PIRSF" id="PIRSF001191">
    <property type="entry name" value="Peptidase_M10A_matrix"/>
    <property type="match status" value="1"/>
</dbReference>
<dbReference type="GO" id="GO:0031012">
    <property type="term" value="C:extracellular matrix"/>
    <property type="evidence" value="ECO:0007669"/>
    <property type="project" value="InterPro"/>
</dbReference>
<feature type="binding site" evidence="9">
    <location>
        <position position="386"/>
    </location>
    <ligand>
        <name>Ca(2+)</name>
        <dbReference type="ChEBI" id="CHEBI:29108"/>
        <label>5</label>
    </ligand>
</feature>
<feature type="binding site" evidence="9">
    <location>
        <position position="212"/>
    </location>
    <ligand>
        <name>Ca(2+)</name>
        <dbReference type="ChEBI" id="CHEBI:29108"/>
        <label>3</label>
    </ligand>
</feature>
<feature type="binding site" description="in inhibited form" evidence="9">
    <location>
        <position position="78"/>
    </location>
    <ligand>
        <name>Zn(2+)</name>
        <dbReference type="ChEBI" id="CHEBI:29105"/>
        <label>2</label>
        <note>catalytic</note>
    </ligand>
</feature>
<feature type="binding site" evidence="9">
    <location>
        <position position="187"/>
    </location>
    <ligand>
        <name>Ca(2+)</name>
        <dbReference type="ChEBI" id="CHEBI:29108"/>
        <label>3</label>
    </ligand>
</feature>
<dbReference type="PANTHER" id="PTHR10201">
    <property type="entry name" value="MATRIX METALLOPROTEINASE"/>
    <property type="match status" value="1"/>
</dbReference>
<dbReference type="InterPro" id="IPR018487">
    <property type="entry name" value="Hemopexin-like_repeat"/>
</dbReference>
<dbReference type="CDD" id="cd04278">
    <property type="entry name" value="ZnMc_MMP"/>
    <property type="match status" value="1"/>
</dbReference>
<dbReference type="EMBL" id="CACRXK020001228">
    <property type="protein sequence ID" value="CAB3987760.1"/>
    <property type="molecule type" value="Genomic_DNA"/>
</dbReference>
<dbReference type="InterPro" id="IPR001818">
    <property type="entry name" value="Pept_M10_metallopeptidase"/>
</dbReference>
<protein>
    <submittedName>
        <fullName evidence="11">Neutrophil collagenase</fullName>
    </submittedName>
</protein>
<feature type="active site" evidence="7">
    <location>
        <position position="226"/>
    </location>
</feature>
<keyword evidence="12" id="KW-1185">Reference proteome</keyword>
<feature type="binding site" evidence="9">
    <location>
        <position position="209"/>
    </location>
    <ligand>
        <name>Ca(2+)</name>
        <dbReference type="ChEBI" id="CHEBI:29108"/>
        <label>3</label>
    </ligand>
</feature>
<keyword evidence="5 8" id="KW-0862">Zinc</keyword>
<feature type="binding site" evidence="9">
    <location>
        <position position="186"/>
    </location>
    <ligand>
        <name>Ca(2+)</name>
        <dbReference type="ChEBI" id="CHEBI:29108"/>
        <label>3</label>
    </ligand>
</feature>
<name>A0A6S7GT97_PARCT</name>
<reference evidence="11" key="1">
    <citation type="submission" date="2020-04" db="EMBL/GenBank/DDBJ databases">
        <authorList>
            <person name="Alioto T."/>
            <person name="Alioto T."/>
            <person name="Gomez Garrido J."/>
        </authorList>
    </citation>
    <scope>NUCLEOTIDE SEQUENCE</scope>
    <source>
        <strain evidence="11">A484AB</strain>
    </source>
</reference>
<dbReference type="Gene3D" id="2.110.10.10">
    <property type="entry name" value="Hemopexin-like domain"/>
    <property type="match status" value="1"/>
</dbReference>
<dbReference type="Gene3D" id="3.40.390.10">
    <property type="entry name" value="Collagenase (Catalytic Domain)"/>
    <property type="match status" value="1"/>
</dbReference>
<proteinExistence type="inferred from homology"/>
<evidence type="ECO:0000256" key="4">
    <source>
        <dbReference type="ARBA" id="ARBA00022801"/>
    </source>
</evidence>
<dbReference type="SUPFAM" id="SSF55486">
    <property type="entry name" value="Metalloproteases ('zincins'), catalytic domain"/>
    <property type="match status" value="1"/>
</dbReference>
<feature type="binding site" evidence="9">
    <location>
        <position position="436"/>
    </location>
    <ligand>
        <name>Ca(2+)</name>
        <dbReference type="ChEBI" id="CHEBI:29108"/>
        <label>4</label>
    </ligand>
</feature>
<dbReference type="PRINTS" id="PR00138">
    <property type="entry name" value="MATRIXIN"/>
</dbReference>
<dbReference type="Pfam" id="PF00045">
    <property type="entry name" value="Hemopexin"/>
    <property type="match status" value="1"/>
</dbReference>
<feature type="binding site" evidence="9">
    <location>
        <position position="179"/>
    </location>
    <ligand>
        <name>Zn(2+)</name>
        <dbReference type="ChEBI" id="CHEBI:29105"/>
        <label>1</label>
    </ligand>
</feature>
<comment type="cofactor">
    <cofactor evidence="9">
        <name>Ca(2+)</name>
        <dbReference type="ChEBI" id="CHEBI:29108"/>
    </cofactor>
    <text evidence="9">Can bind about 5 Ca(2+) ions per subunit.</text>
</comment>
<feature type="binding site" evidence="9">
    <location>
        <position position="205"/>
    </location>
    <ligand>
        <name>Ca(2+)</name>
        <dbReference type="ChEBI" id="CHEBI:29108"/>
        <label>2</label>
    </ligand>
</feature>
<dbReference type="PANTHER" id="PTHR10201:SF294">
    <property type="entry name" value="MATRIX METALLOPROTEINASE 16"/>
    <property type="match status" value="1"/>
</dbReference>
<dbReference type="SUPFAM" id="SSF50923">
    <property type="entry name" value="Hemopexin-like domain"/>
    <property type="match status" value="1"/>
</dbReference>
<accession>A0A6S7GT97</accession>
<feature type="binding site" evidence="9">
    <location>
        <position position="207"/>
    </location>
    <ligand>
        <name>Zn(2+)</name>
        <dbReference type="ChEBI" id="CHEBI:29105"/>
        <label>1</label>
    </ligand>
</feature>
<dbReference type="GO" id="GO:0005615">
    <property type="term" value="C:extracellular space"/>
    <property type="evidence" value="ECO:0007669"/>
    <property type="project" value="TreeGrafter"/>
</dbReference>
<feature type="binding site" evidence="9">
    <location>
        <position position="181"/>
    </location>
    <ligand>
        <name>Zn(2+)</name>
        <dbReference type="ChEBI" id="CHEBI:29105"/>
        <label>1</label>
    </ligand>
</feature>
<comment type="caution">
    <text evidence="11">The sequence shown here is derived from an EMBL/GenBank/DDBJ whole genome shotgun (WGS) entry which is preliminary data.</text>
</comment>
<gene>
    <name evidence="11" type="ORF">PACLA_8A032399</name>
</gene>
<evidence type="ECO:0000313" key="12">
    <source>
        <dbReference type="Proteomes" id="UP001152795"/>
    </source>
</evidence>
<evidence type="ECO:0000256" key="8">
    <source>
        <dbReference type="PIRSR" id="PIRSR001191-2"/>
    </source>
</evidence>
<dbReference type="AlphaFoldDB" id="A0A6S7GT97"/>
<keyword evidence="3 8" id="KW-0479">Metal-binding</keyword>
<feature type="binding site" evidence="8">
    <location>
        <position position="235"/>
    </location>
    <ligand>
        <name>Zn(2+)</name>
        <dbReference type="ChEBI" id="CHEBI:29105"/>
        <label>2</label>
        <note>catalytic</note>
    </ligand>
</feature>
<dbReference type="GO" id="GO:0008270">
    <property type="term" value="F:zinc ion binding"/>
    <property type="evidence" value="ECO:0007669"/>
    <property type="project" value="InterPro"/>
</dbReference>
<dbReference type="InterPro" id="IPR024079">
    <property type="entry name" value="MetalloPept_cat_dom_sf"/>
</dbReference>
<dbReference type="Pfam" id="PF00413">
    <property type="entry name" value="Peptidase_M10"/>
    <property type="match status" value="1"/>
</dbReference>
<dbReference type="SMART" id="SM00120">
    <property type="entry name" value="HX"/>
    <property type="match status" value="4"/>
</dbReference>
<dbReference type="GO" id="GO:0006508">
    <property type="term" value="P:proteolysis"/>
    <property type="evidence" value="ECO:0007669"/>
    <property type="project" value="UniProtKB-KW"/>
</dbReference>
<feature type="binding site" evidence="9">
    <location>
        <position position="243"/>
    </location>
    <ligand>
        <name>Zn(2+)</name>
        <dbReference type="ChEBI" id="CHEBI:29105"/>
        <label>2</label>
        <note>catalytic</note>
    </ligand>
</feature>
<evidence type="ECO:0000256" key="9">
    <source>
        <dbReference type="PIRSR" id="PIRSR621190-2"/>
    </source>
</evidence>
<dbReference type="InterPro" id="IPR036365">
    <property type="entry name" value="PGBD-like_sf"/>
</dbReference>
<feature type="binding site" evidence="9">
    <location>
        <position position="331"/>
    </location>
    <ligand>
        <name>Ca(2+)</name>
        <dbReference type="ChEBI" id="CHEBI:29108"/>
        <label>5</label>
    </ligand>
</feature>
<comment type="similarity">
    <text evidence="1">Belongs to the peptidase M10A family.</text>
</comment>
<feature type="binding site" evidence="9">
    <location>
        <position position="169"/>
    </location>
    <ligand>
        <name>Ca(2+)</name>
        <dbReference type="ChEBI" id="CHEBI:29108"/>
        <label>2</label>
    </ligand>
</feature>
<evidence type="ECO:0000256" key="3">
    <source>
        <dbReference type="ARBA" id="ARBA00022723"/>
    </source>
</evidence>
<evidence type="ECO:0000256" key="2">
    <source>
        <dbReference type="ARBA" id="ARBA00022670"/>
    </source>
</evidence>
<feature type="binding site" evidence="8">
    <location>
        <position position="229"/>
    </location>
    <ligand>
        <name>Zn(2+)</name>
        <dbReference type="ChEBI" id="CHEBI:29105"/>
        <label>2</label>
        <note>catalytic</note>
    </ligand>
</feature>
<dbReference type="Proteomes" id="UP001152795">
    <property type="component" value="Unassembled WGS sequence"/>
</dbReference>
<keyword evidence="6" id="KW-0482">Metalloprotease</keyword>
<evidence type="ECO:0000313" key="11">
    <source>
        <dbReference type="EMBL" id="CAB3987760.1"/>
    </source>
</evidence>
<keyword evidence="9" id="KW-0106">Calcium</keyword>
<dbReference type="GO" id="GO:0030574">
    <property type="term" value="P:collagen catabolic process"/>
    <property type="evidence" value="ECO:0007669"/>
    <property type="project" value="TreeGrafter"/>
</dbReference>
<dbReference type="SUPFAM" id="SSF47090">
    <property type="entry name" value="PGBD-like"/>
    <property type="match status" value="1"/>
</dbReference>
<dbReference type="PROSITE" id="PS51642">
    <property type="entry name" value="HEMOPEXIN_2"/>
    <property type="match status" value="2"/>
</dbReference>
<dbReference type="SMART" id="SM00235">
    <property type="entry name" value="ZnMc"/>
    <property type="match status" value="1"/>
</dbReference>
<organism evidence="11 12">
    <name type="scientific">Paramuricea clavata</name>
    <name type="common">Red gorgonian</name>
    <name type="synonym">Violescent sea-whip</name>
    <dbReference type="NCBI Taxonomy" id="317549"/>
    <lineage>
        <taxon>Eukaryota</taxon>
        <taxon>Metazoa</taxon>
        <taxon>Cnidaria</taxon>
        <taxon>Anthozoa</taxon>
        <taxon>Octocorallia</taxon>
        <taxon>Malacalcyonacea</taxon>
        <taxon>Plexauridae</taxon>
        <taxon>Paramuricea</taxon>
    </lineage>
</organism>
<dbReference type="InterPro" id="IPR021190">
    <property type="entry name" value="Pept_M10A"/>
</dbReference>
<dbReference type="OrthoDB" id="5986175at2759"/>
<evidence type="ECO:0000256" key="1">
    <source>
        <dbReference type="ARBA" id="ARBA00010370"/>
    </source>
</evidence>
<evidence type="ECO:0000256" key="7">
    <source>
        <dbReference type="PIRSR" id="PIRSR001191-1"/>
    </source>
</evidence>
<dbReference type="GO" id="GO:0030198">
    <property type="term" value="P:extracellular matrix organization"/>
    <property type="evidence" value="ECO:0007669"/>
    <property type="project" value="TreeGrafter"/>
</dbReference>
<keyword evidence="4" id="KW-0378">Hydrolase</keyword>
<feature type="binding site" evidence="9">
    <location>
        <position position="212"/>
    </location>
    <ligand>
        <name>Ca(2+)</name>
        <dbReference type="ChEBI" id="CHEBI:29108"/>
        <label>1</label>
    </ligand>
</feature>
<evidence type="ECO:0000256" key="6">
    <source>
        <dbReference type="ARBA" id="ARBA00023049"/>
    </source>
</evidence>
<evidence type="ECO:0000256" key="5">
    <source>
        <dbReference type="ARBA" id="ARBA00022833"/>
    </source>
</evidence>
<dbReference type="InterPro" id="IPR006026">
    <property type="entry name" value="Peptidase_Metallo"/>
</dbReference>